<dbReference type="SUPFAM" id="SSF46785">
    <property type="entry name" value="Winged helix' DNA-binding domain"/>
    <property type="match status" value="1"/>
</dbReference>
<sequence length="418" mass="47008">MENTSELLKLAEQVQNLTASLVSHLSETNTPEPNFTPSSSEFPHTETYKDLRGKLNDAAQDLLMLVNGARIEAHLFALSHNDLGAYQFVFDYDLSHKIPEEGSISLPDLASQIGVDEDRLGRMLRLLVSRRHFLEPEPGRFAHSSLTVLYARDESIKAAGDYQTEEQFQASSDVAKSFRNGKKSAFEERHGMTMFEYYKENPSKGARFASAMRGISKCTLISLATELENGFPWGNLDENTKLVDIGGGSGHVSIALARTFPNLHVVVQDSNISMLEEVQKNQDLSDISSRFTWSNYDFFTPQPHVGAGAYLLRQIIHNWSDDDCVKILRAVVPALEKSPPGTPLLINDSIIPAYRSTSRFEEHALRQVDLLMMFSLGAKQRTQGEFEELLKRADPRLQVIFYPMVNEWLLNYFADLVG</sequence>
<organism evidence="5 6">
    <name type="scientific">Periconia macrospinosa</name>
    <dbReference type="NCBI Taxonomy" id="97972"/>
    <lineage>
        <taxon>Eukaryota</taxon>
        <taxon>Fungi</taxon>
        <taxon>Dikarya</taxon>
        <taxon>Ascomycota</taxon>
        <taxon>Pezizomycotina</taxon>
        <taxon>Dothideomycetes</taxon>
        <taxon>Pleosporomycetidae</taxon>
        <taxon>Pleosporales</taxon>
        <taxon>Massarineae</taxon>
        <taxon>Periconiaceae</taxon>
        <taxon>Periconia</taxon>
    </lineage>
</organism>
<keyword evidence="3" id="KW-0949">S-adenosyl-L-methionine</keyword>
<dbReference type="Gene3D" id="1.10.10.10">
    <property type="entry name" value="Winged helix-like DNA-binding domain superfamily/Winged helix DNA-binding domain"/>
    <property type="match status" value="1"/>
</dbReference>
<dbReference type="Pfam" id="PF00891">
    <property type="entry name" value="Methyltransf_2"/>
    <property type="match status" value="1"/>
</dbReference>
<dbReference type="EMBL" id="KZ805319">
    <property type="protein sequence ID" value="PVI04683.1"/>
    <property type="molecule type" value="Genomic_DNA"/>
</dbReference>
<accession>A0A2V1E289</accession>
<dbReference type="AlphaFoldDB" id="A0A2V1E289"/>
<proteinExistence type="predicted"/>
<dbReference type="PANTHER" id="PTHR43712:SF16">
    <property type="entry name" value="O-METHYLTRANSFERASE ELCB"/>
    <property type="match status" value="1"/>
</dbReference>
<dbReference type="InterPro" id="IPR001077">
    <property type="entry name" value="COMT_C"/>
</dbReference>
<dbReference type="GO" id="GO:0032259">
    <property type="term" value="P:methylation"/>
    <property type="evidence" value="ECO:0007669"/>
    <property type="project" value="UniProtKB-KW"/>
</dbReference>
<keyword evidence="1" id="KW-0489">Methyltransferase</keyword>
<feature type="domain" description="O-methyltransferase C-terminal" evidence="4">
    <location>
        <begin position="174"/>
        <end position="393"/>
    </location>
</feature>
<keyword evidence="6" id="KW-1185">Reference proteome</keyword>
<evidence type="ECO:0000259" key="4">
    <source>
        <dbReference type="Pfam" id="PF00891"/>
    </source>
</evidence>
<dbReference type="STRING" id="97972.A0A2V1E289"/>
<evidence type="ECO:0000256" key="2">
    <source>
        <dbReference type="ARBA" id="ARBA00022679"/>
    </source>
</evidence>
<dbReference type="GO" id="GO:0008171">
    <property type="term" value="F:O-methyltransferase activity"/>
    <property type="evidence" value="ECO:0007669"/>
    <property type="project" value="InterPro"/>
</dbReference>
<dbReference type="PANTHER" id="PTHR43712">
    <property type="entry name" value="PUTATIVE (AFU_ORTHOLOGUE AFUA_4G14580)-RELATED"/>
    <property type="match status" value="1"/>
</dbReference>
<dbReference type="PROSITE" id="PS51683">
    <property type="entry name" value="SAM_OMT_II"/>
    <property type="match status" value="1"/>
</dbReference>
<keyword evidence="2" id="KW-0808">Transferase</keyword>
<dbReference type="Gene3D" id="3.40.50.150">
    <property type="entry name" value="Vaccinia Virus protein VP39"/>
    <property type="match status" value="1"/>
</dbReference>
<dbReference type="InterPro" id="IPR036388">
    <property type="entry name" value="WH-like_DNA-bd_sf"/>
</dbReference>
<evidence type="ECO:0000313" key="5">
    <source>
        <dbReference type="EMBL" id="PVI04683.1"/>
    </source>
</evidence>
<dbReference type="Proteomes" id="UP000244855">
    <property type="component" value="Unassembled WGS sequence"/>
</dbReference>
<evidence type="ECO:0000256" key="1">
    <source>
        <dbReference type="ARBA" id="ARBA00022603"/>
    </source>
</evidence>
<evidence type="ECO:0000256" key="3">
    <source>
        <dbReference type="ARBA" id="ARBA00022691"/>
    </source>
</evidence>
<dbReference type="SUPFAM" id="SSF53335">
    <property type="entry name" value="S-adenosyl-L-methionine-dependent methyltransferases"/>
    <property type="match status" value="1"/>
</dbReference>
<name>A0A2V1E289_9PLEO</name>
<dbReference type="InterPro" id="IPR016461">
    <property type="entry name" value="COMT-like"/>
</dbReference>
<dbReference type="InterPro" id="IPR029063">
    <property type="entry name" value="SAM-dependent_MTases_sf"/>
</dbReference>
<evidence type="ECO:0000313" key="6">
    <source>
        <dbReference type="Proteomes" id="UP000244855"/>
    </source>
</evidence>
<dbReference type="InterPro" id="IPR036390">
    <property type="entry name" value="WH_DNA-bd_sf"/>
</dbReference>
<reference evidence="5 6" key="1">
    <citation type="journal article" date="2018" name="Sci. Rep.">
        <title>Comparative genomics provides insights into the lifestyle and reveals functional heterogeneity of dark septate endophytic fungi.</title>
        <authorList>
            <person name="Knapp D.G."/>
            <person name="Nemeth J.B."/>
            <person name="Barry K."/>
            <person name="Hainaut M."/>
            <person name="Henrissat B."/>
            <person name="Johnson J."/>
            <person name="Kuo A."/>
            <person name="Lim J.H.P."/>
            <person name="Lipzen A."/>
            <person name="Nolan M."/>
            <person name="Ohm R.A."/>
            <person name="Tamas L."/>
            <person name="Grigoriev I.V."/>
            <person name="Spatafora J.W."/>
            <person name="Nagy L.G."/>
            <person name="Kovacs G.M."/>
        </authorList>
    </citation>
    <scope>NUCLEOTIDE SEQUENCE [LARGE SCALE GENOMIC DNA]</scope>
    <source>
        <strain evidence="5 6">DSE2036</strain>
    </source>
</reference>
<protein>
    <submittedName>
        <fullName evidence="5">O-methyltransferas-like protein</fullName>
    </submittedName>
</protein>
<gene>
    <name evidence="5" type="ORF">DM02DRAFT_585651</name>
</gene>
<dbReference type="OrthoDB" id="2410195at2759"/>